<evidence type="ECO:0000313" key="7">
    <source>
        <dbReference type="Proteomes" id="UP001056539"/>
    </source>
</evidence>
<dbReference type="InterPro" id="IPR002197">
    <property type="entry name" value="HTH_Fis"/>
</dbReference>
<keyword evidence="3" id="KW-0805">Transcription regulation</keyword>
<evidence type="ECO:0000259" key="5">
    <source>
        <dbReference type="PROSITE" id="PS50045"/>
    </source>
</evidence>
<feature type="domain" description="Sigma-54 factor interaction" evidence="5">
    <location>
        <begin position="30"/>
        <end position="259"/>
    </location>
</feature>
<dbReference type="InterPro" id="IPR027417">
    <property type="entry name" value="P-loop_NTPase"/>
</dbReference>
<evidence type="ECO:0000313" key="6">
    <source>
        <dbReference type="EMBL" id="URA10690.1"/>
    </source>
</evidence>
<dbReference type="InterPro" id="IPR009057">
    <property type="entry name" value="Homeodomain-like_sf"/>
</dbReference>
<dbReference type="InterPro" id="IPR003593">
    <property type="entry name" value="AAA+_ATPase"/>
</dbReference>
<dbReference type="InterPro" id="IPR002078">
    <property type="entry name" value="Sigma_54_int"/>
</dbReference>
<evidence type="ECO:0000256" key="1">
    <source>
        <dbReference type="ARBA" id="ARBA00022741"/>
    </source>
</evidence>
<dbReference type="PROSITE" id="PS00675">
    <property type="entry name" value="SIGMA54_INTERACT_1"/>
    <property type="match status" value="1"/>
</dbReference>
<protein>
    <submittedName>
        <fullName evidence="6">Sigma-54-dependent Fis family transcriptional regulator</fullName>
    </submittedName>
</protein>
<gene>
    <name evidence="6" type="ORF">KDW03_02490</name>
</gene>
<dbReference type="Pfam" id="PF25601">
    <property type="entry name" value="AAA_lid_14"/>
    <property type="match status" value="1"/>
</dbReference>
<dbReference type="EMBL" id="CP073355">
    <property type="protein sequence ID" value="URA10690.1"/>
    <property type="molecule type" value="Genomic_DNA"/>
</dbReference>
<reference evidence="6" key="2">
    <citation type="submission" date="2022-06" db="EMBL/GenBank/DDBJ databases">
        <title>Thermospira aquatica gen. nov., sp. nov.</title>
        <authorList>
            <person name="Ben Ali Gam Z."/>
            <person name="Labat M."/>
        </authorList>
    </citation>
    <scope>NUCLEOTIDE SEQUENCE</scope>
    <source>
        <strain evidence="6">F1F22</strain>
    </source>
</reference>
<dbReference type="FunFam" id="3.40.50.300:FF:000006">
    <property type="entry name" value="DNA-binding transcriptional regulator NtrC"/>
    <property type="match status" value="1"/>
</dbReference>
<dbReference type="Pfam" id="PF02954">
    <property type="entry name" value="HTH_8"/>
    <property type="match status" value="1"/>
</dbReference>
<dbReference type="GO" id="GO:0006355">
    <property type="term" value="P:regulation of DNA-templated transcription"/>
    <property type="evidence" value="ECO:0007669"/>
    <property type="project" value="InterPro"/>
</dbReference>
<keyword evidence="2" id="KW-0067">ATP-binding</keyword>
<dbReference type="Gene3D" id="3.40.50.300">
    <property type="entry name" value="P-loop containing nucleotide triphosphate hydrolases"/>
    <property type="match status" value="1"/>
</dbReference>
<dbReference type="Pfam" id="PF00158">
    <property type="entry name" value="Sigma54_activat"/>
    <property type="match status" value="1"/>
</dbReference>
<organism evidence="6 7">
    <name type="scientific">Thermospira aquatica</name>
    <dbReference type="NCBI Taxonomy" id="2828656"/>
    <lineage>
        <taxon>Bacteria</taxon>
        <taxon>Pseudomonadati</taxon>
        <taxon>Spirochaetota</taxon>
        <taxon>Spirochaetia</taxon>
        <taxon>Brevinematales</taxon>
        <taxon>Thermospiraceae</taxon>
        <taxon>Thermospira</taxon>
    </lineage>
</organism>
<sequence>MEVIPGIESYLPVPDREAVGITYTMEKLGVVGYSKAIIQTFLQAEKAAKSNANILIEGESGTGKEVFAQAIHALSRRNFGPFVKINCAEIPEMLLESELFGYEKGAFTGAQKRKIGKFELANQGTIFLDEISEMSLSLQAKMLRVIEDKTISRVGGLETIPVDVRVIAATNRKLWQYVKEGKFREDLYYRLNVVSLSLPPLRQRREDIPLLMNHFLHLYQQEEGVRIREIDPQVVKIFLQYEWSGNVRQLENAIHHAIIMTTDDVISIEDIPQQLLQQERIQEESSHKPLVQKEDLVITSMDLDELEKQQIIRALDSAHWRISRAAQLLGIHRNTLTQKMKRLGIK</sequence>
<dbReference type="Proteomes" id="UP001056539">
    <property type="component" value="Chromosome"/>
</dbReference>
<dbReference type="PANTHER" id="PTHR32071:SF57">
    <property type="entry name" value="C4-DICARBOXYLATE TRANSPORT TRANSCRIPTIONAL REGULATORY PROTEIN DCTD"/>
    <property type="match status" value="1"/>
</dbReference>
<dbReference type="SUPFAM" id="SSF52540">
    <property type="entry name" value="P-loop containing nucleoside triphosphate hydrolases"/>
    <property type="match status" value="1"/>
</dbReference>
<reference evidence="6" key="1">
    <citation type="submission" date="2021-04" db="EMBL/GenBank/DDBJ databases">
        <authorList>
            <person name="Postec A."/>
        </authorList>
    </citation>
    <scope>NUCLEOTIDE SEQUENCE</scope>
    <source>
        <strain evidence="6">F1F22</strain>
    </source>
</reference>
<dbReference type="RefSeq" id="WP_271435817.1">
    <property type="nucleotide sequence ID" value="NZ_CP073355.1"/>
</dbReference>
<dbReference type="PRINTS" id="PR01590">
    <property type="entry name" value="HTHFIS"/>
</dbReference>
<keyword evidence="4" id="KW-0804">Transcription</keyword>
<dbReference type="GO" id="GO:0005524">
    <property type="term" value="F:ATP binding"/>
    <property type="evidence" value="ECO:0007669"/>
    <property type="project" value="UniProtKB-KW"/>
</dbReference>
<proteinExistence type="predicted"/>
<dbReference type="PANTHER" id="PTHR32071">
    <property type="entry name" value="TRANSCRIPTIONAL REGULATORY PROTEIN"/>
    <property type="match status" value="1"/>
</dbReference>
<dbReference type="PROSITE" id="PS50045">
    <property type="entry name" value="SIGMA54_INTERACT_4"/>
    <property type="match status" value="1"/>
</dbReference>
<dbReference type="KEGG" id="taqu:KDW03_02490"/>
<dbReference type="InterPro" id="IPR058031">
    <property type="entry name" value="AAA_lid_NorR"/>
</dbReference>
<dbReference type="Gene3D" id="1.10.8.60">
    <property type="match status" value="1"/>
</dbReference>
<evidence type="ECO:0000256" key="2">
    <source>
        <dbReference type="ARBA" id="ARBA00022840"/>
    </source>
</evidence>
<dbReference type="SMART" id="SM00382">
    <property type="entry name" value="AAA"/>
    <property type="match status" value="1"/>
</dbReference>
<accession>A0AAX3BEX9</accession>
<dbReference type="Gene3D" id="1.10.10.60">
    <property type="entry name" value="Homeodomain-like"/>
    <property type="match status" value="1"/>
</dbReference>
<evidence type="ECO:0000256" key="3">
    <source>
        <dbReference type="ARBA" id="ARBA00023015"/>
    </source>
</evidence>
<keyword evidence="1" id="KW-0547">Nucleotide-binding</keyword>
<dbReference type="AlphaFoldDB" id="A0AAX3BEX9"/>
<name>A0AAX3BEX9_9SPIR</name>
<dbReference type="InterPro" id="IPR025662">
    <property type="entry name" value="Sigma_54_int_dom_ATP-bd_1"/>
</dbReference>
<keyword evidence="7" id="KW-1185">Reference proteome</keyword>
<dbReference type="GO" id="GO:0043565">
    <property type="term" value="F:sequence-specific DNA binding"/>
    <property type="evidence" value="ECO:0007669"/>
    <property type="project" value="InterPro"/>
</dbReference>
<dbReference type="SUPFAM" id="SSF46689">
    <property type="entry name" value="Homeodomain-like"/>
    <property type="match status" value="1"/>
</dbReference>
<evidence type="ECO:0000256" key="4">
    <source>
        <dbReference type="ARBA" id="ARBA00023163"/>
    </source>
</evidence>
<dbReference type="CDD" id="cd00009">
    <property type="entry name" value="AAA"/>
    <property type="match status" value="1"/>
</dbReference>